<reference evidence="2 3" key="1">
    <citation type="submission" date="2023-01" db="EMBL/GenBank/DDBJ databases">
        <title>Analysis of 21 Apiospora genomes using comparative genomics revels a genus with tremendous synthesis potential of carbohydrate active enzymes and secondary metabolites.</title>
        <authorList>
            <person name="Sorensen T."/>
        </authorList>
    </citation>
    <scope>NUCLEOTIDE SEQUENCE [LARGE SCALE GENOMIC DNA]</scope>
    <source>
        <strain evidence="2 3">CBS 20057</strain>
    </source>
</reference>
<dbReference type="PANTHER" id="PTHR33112:SF16">
    <property type="entry name" value="HETEROKARYON INCOMPATIBILITY DOMAIN-CONTAINING PROTEIN"/>
    <property type="match status" value="1"/>
</dbReference>
<comment type="caution">
    <text evidence="2">The sequence shown here is derived from an EMBL/GenBank/DDBJ whole genome shotgun (WGS) entry which is preliminary data.</text>
</comment>
<proteinExistence type="predicted"/>
<evidence type="ECO:0000313" key="3">
    <source>
        <dbReference type="Proteomes" id="UP001396898"/>
    </source>
</evidence>
<sequence>MAATPEQWLDSMLDLPTISLSPCTTCEALFRQPGLSVWNKRPFAREVQSSGVACARCRLVYAGVSAALPDAKAWGHVRLLAFLVVGREQKEDVFLRVGALDYGPVPSDPLEDVPTLFRDVIKVARALSARFLWIDALCIVQDDENDWSQEAQKMGSYYGNAWLTIAADDAPGVSHTIFPPQRNPAMWLDQGPTGNGTPPVLLHRIPTHIDMTDSVVAGSFPSVQLFSRAWALQERLLSRRILHMGPQEGSSVPFRERHHKALHSPPETAPRLGDYWEVMLAKYLAMQLSFDDDRLKAIAALAKDFKASDQRRAAPAVEQNGRLRSPPQLGDYVFGLWTQRLPASLLWATTTVPSPHEPPVRNPNFPTWSWASIPGSWLYQTSFSSTHGYMDGIVAKSAVLEVPDEAWDITDRPSASHTSLRRPPRIVVEGAAVAAKCRCIATTTRTMSTGTSTSCKWELSDDMSGGRGSHTVQLDLEPRDDITEISLVCVEIAQSTWGGSTRKTRYHGLLLEPSALFPGYYMRLGTMEATSDWFQANGAIGGKYSII</sequence>
<accession>A0ABR1R883</accession>
<dbReference type="Proteomes" id="UP001396898">
    <property type="component" value="Unassembled WGS sequence"/>
</dbReference>
<protein>
    <submittedName>
        <fullName evidence="2">HET-domain-containing protein</fullName>
    </submittedName>
</protein>
<name>A0ABR1R883_9PEZI</name>
<evidence type="ECO:0000259" key="1">
    <source>
        <dbReference type="Pfam" id="PF06985"/>
    </source>
</evidence>
<dbReference type="InterPro" id="IPR010730">
    <property type="entry name" value="HET"/>
</dbReference>
<gene>
    <name evidence="2" type="ORF">PG991_013949</name>
</gene>
<evidence type="ECO:0000313" key="2">
    <source>
        <dbReference type="EMBL" id="KAK8001727.1"/>
    </source>
</evidence>
<dbReference type="Pfam" id="PF06985">
    <property type="entry name" value="HET"/>
    <property type="match status" value="1"/>
</dbReference>
<dbReference type="PANTHER" id="PTHR33112">
    <property type="entry name" value="DOMAIN PROTEIN, PUTATIVE-RELATED"/>
    <property type="match status" value="1"/>
</dbReference>
<feature type="domain" description="Heterokaryon incompatibility" evidence="1">
    <location>
        <begin position="111"/>
        <end position="234"/>
    </location>
</feature>
<keyword evidence="3" id="KW-1185">Reference proteome</keyword>
<dbReference type="EMBL" id="JAQQWI010000018">
    <property type="protein sequence ID" value="KAK8001727.1"/>
    <property type="molecule type" value="Genomic_DNA"/>
</dbReference>
<organism evidence="2 3">
    <name type="scientific">Apiospora marii</name>
    <dbReference type="NCBI Taxonomy" id="335849"/>
    <lineage>
        <taxon>Eukaryota</taxon>
        <taxon>Fungi</taxon>
        <taxon>Dikarya</taxon>
        <taxon>Ascomycota</taxon>
        <taxon>Pezizomycotina</taxon>
        <taxon>Sordariomycetes</taxon>
        <taxon>Xylariomycetidae</taxon>
        <taxon>Amphisphaeriales</taxon>
        <taxon>Apiosporaceae</taxon>
        <taxon>Apiospora</taxon>
    </lineage>
</organism>